<evidence type="ECO:0000256" key="6">
    <source>
        <dbReference type="ARBA" id="ARBA00012487"/>
    </source>
</evidence>
<sequence>MKRVLTAVVLIPVVLVLVFLGPRWQWMFSLAVAVVSLLAGWEYMSLTQRCGANPPRVATLVALAALFVVNFQWPDLIPGLFGILGLGLLVYCTFFKPVEAVIASAAAAIFCLLYTGLALLALPTLRAQENGPSLLLLLLFAVWAGDTSAYYFGRAWGRHKMAPKLSPGKSWEGAVASVVGSVLMAWALVGLANLLQAPWNSGVFAWMERVCPSAVISYPNELWYWLLLAVIINLAGQVGDLAESALKRSAGMKDSGSLLPGHGGVLDRIDALLLAAPVLWYAQVIHQRF</sequence>
<evidence type="ECO:0000256" key="3">
    <source>
        <dbReference type="ARBA" id="ARBA00005119"/>
    </source>
</evidence>
<dbReference type="Pfam" id="PF01148">
    <property type="entry name" value="CTP_transf_1"/>
    <property type="match status" value="1"/>
</dbReference>
<dbReference type="PANTHER" id="PTHR46382:SF1">
    <property type="entry name" value="PHOSPHATIDATE CYTIDYLYLTRANSFERASE"/>
    <property type="match status" value="1"/>
</dbReference>
<feature type="transmembrane region" description="Helical" evidence="19">
    <location>
        <begin position="79"/>
        <end position="95"/>
    </location>
</feature>
<evidence type="ECO:0000313" key="20">
    <source>
        <dbReference type="EMBL" id="SPE20915.1"/>
    </source>
</evidence>
<protein>
    <recommendedName>
        <fullName evidence="7 18">Phosphatidate cytidylyltransferase</fullName>
        <ecNumber evidence="6 18">2.7.7.41</ecNumber>
    </recommendedName>
</protein>
<dbReference type="Proteomes" id="UP000239735">
    <property type="component" value="Unassembled WGS sequence"/>
</dbReference>
<evidence type="ECO:0000256" key="10">
    <source>
        <dbReference type="ARBA" id="ARBA00022679"/>
    </source>
</evidence>
<evidence type="ECO:0000256" key="8">
    <source>
        <dbReference type="ARBA" id="ARBA00022475"/>
    </source>
</evidence>
<dbReference type="EMBL" id="OKRB01000086">
    <property type="protein sequence ID" value="SPE20915.1"/>
    <property type="molecule type" value="Genomic_DNA"/>
</dbReference>
<keyword evidence="9" id="KW-0444">Lipid biosynthesis</keyword>
<feature type="transmembrane region" description="Helical" evidence="19">
    <location>
        <begin position="102"/>
        <end position="122"/>
    </location>
</feature>
<keyword evidence="16" id="KW-0594">Phospholipid biosynthesis</keyword>
<gene>
    <name evidence="20" type="primary">cdsA</name>
    <name evidence="20" type="ORF">SBA5_30120</name>
</gene>
<dbReference type="GO" id="GO:0004605">
    <property type="term" value="F:phosphatidate cytidylyltransferase activity"/>
    <property type="evidence" value="ECO:0007669"/>
    <property type="project" value="UniProtKB-EC"/>
</dbReference>
<evidence type="ECO:0000256" key="19">
    <source>
        <dbReference type="SAM" id="Phobius"/>
    </source>
</evidence>
<keyword evidence="13 19" id="KW-1133">Transmembrane helix</keyword>
<evidence type="ECO:0000256" key="7">
    <source>
        <dbReference type="ARBA" id="ARBA00019373"/>
    </source>
</evidence>
<feature type="transmembrane region" description="Helical" evidence="19">
    <location>
        <begin position="174"/>
        <end position="195"/>
    </location>
</feature>
<evidence type="ECO:0000256" key="17">
    <source>
        <dbReference type="ARBA" id="ARBA00023264"/>
    </source>
</evidence>
<keyword evidence="11 18" id="KW-0812">Transmembrane</keyword>
<keyword evidence="8" id="KW-1003">Cell membrane</keyword>
<dbReference type="OrthoDB" id="9799199at2"/>
<evidence type="ECO:0000256" key="11">
    <source>
        <dbReference type="ARBA" id="ARBA00022692"/>
    </source>
</evidence>
<feature type="transmembrane region" description="Helical" evidence="19">
    <location>
        <begin position="134"/>
        <end position="153"/>
    </location>
</feature>
<dbReference type="UniPathway" id="UPA00557">
    <property type="reaction ID" value="UER00614"/>
</dbReference>
<feature type="transmembrane region" description="Helical" evidence="19">
    <location>
        <begin position="222"/>
        <end position="242"/>
    </location>
</feature>
<comment type="similarity">
    <text evidence="5 18">Belongs to the CDS family.</text>
</comment>
<accession>A0A2N9LD21</accession>
<dbReference type="GO" id="GO:0005886">
    <property type="term" value="C:plasma membrane"/>
    <property type="evidence" value="ECO:0007669"/>
    <property type="project" value="UniProtKB-SubCell"/>
</dbReference>
<evidence type="ECO:0000256" key="15">
    <source>
        <dbReference type="ARBA" id="ARBA00023136"/>
    </source>
</evidence>
<organism evidence="20 21">
    <name type="scientific">Candidatus Sulfuritelmatomonas gaucii</name>
    <dbReference type="NCBI Taxonomy" id="2043161"/>
    <lineage>
        <taxon>Bacteria</taxon>
        <taxon>Pseudomonadati</taxon>
        <taxon>Acidobacteriota</taxon>
        <taxon>Terriglobia</taxon>
        <taxon>Terriglobales</taxon>
        <taxon>Acidobacteriaceae</taxon>
        <taxon>Candidatus Sulfuritelmatomonas</taxon>
    </lineage>
</organism>
<evidence type="ECO:0000256" key="9">
    <source>
        <dbReference type="ARBA" id="ARBA00022516"/>
    </source>
</evidence>
<evidence type="ECO:0000256" key="16">
    <source>
        <dbReference type="ARBA" id="ARBA00023209"/>
    </source>
</evidence>
<reference evidence="21" key="1">
    <citation type="submission" date="2018-02" db="EMBL/GenBank/DDBJ databases">
        <authorList>
            <person name="Hausmann B."/>
        </authorList>
    </citation>
    <scope>NUCLEOTIDE SEQUENCE [LARGE SCALE GENOMIC DNA]</scope>
    <source>
        <strain evidence="21">Peat soil MAG SbA5</strain>
    </source>
</reference>
<evidence type="ECO:0000256" key="12">
    <source>
        <dbReference type="ARBA" id="ARBA00022695"/>
    </source>
</evidence>
<dbReference type="GO" id="GO:0016024">
    <property type="term" value="P:CDP-diacylglycerol biosynthetic process"/>
    <property type="evidence" value="ECO:0007669"/>
    <property type="project" value="UniProtKB-UniPathway"/>
</dbReference>
<comment type="pathway">
    <text evidence="4">Lipid metabolism.</text>
</comment>
<dbReference type="AlphaFoldDB" id="A0A2N9LD21"/>
<dbReference type="PROSITE" id="PS01315">
    <property type="entry name" value="CDS"/>
    <property type="match status" value="1"/>
</dbReference>
<evidence type="ECO:0000256" key="5">
    <source>
        <dbReference type="ARBA" id="ARBA00010185"/>
    </source>
</evidence>
<evidence type="ECO:0000256" key="13">
    <source>
        <dbReference type="ARBA" id="ARBA00022989"/>
    </source>
</evidence>
<evidence type="ECO:0000256" key="14">
    <source>
        <dbReference type="ARBA" id="ARBA00023098"/>
    </source>
</evidence>
<evidence type="ECO:0000256" key="18">
    <source>
        <dbReference type="RuleBase" id="RU003938"/>
    </source>
</evidence>
<comment type="catalytic activity">
    <reaction evidence="1 18">
        <text>a 1,2-diacyl-sn-glycero-3-phosphate + CTP + H(+) = a CDP-1,2-diacyl-sn-glycerol + diphosphate</text>
        <dbReference type="Rhea" id="RHEA:16229"/>
        <dbReference type="ChEBI" id="CHEBI:15378"/>
        <dbReference type="ChEBI" id="CHEBI:33019"/>
        <dbReference type="ChEBI" id="CHEBI:37563"/>
        <dbReference type="ChEBI" id="CHEBI:58332"/>
        <dbReference type="ChEBI" id="CHEBI:58608"/>
        <dbReference type="EC" id="2.7.7.41"/>
    </reaction>
</comment>
<keyword evidence="10 18" id="KW-0808">Transferase</keyword>
<keyword evidence="15 19" id="KW-0472">Membrane</keyword>
<proteinExistence type="inferred from homology"/>
<dbReference type="EC" id="2.7.7.41" evidence="6 18"/>
<keyword evidence="17" id="KW-1208">Phospholipid metabolism</keyword>
<evidence type="ECO:0000313" key="21">
    <source>
        <dbReference type="Proteomes" id="UP000239735"/>
    </source>
</evidence>
<evidence type="ECO:0000256" key="2">
    <source>
        <dbReference type="ARBA" id="ARBA00004651"/>
    </source>
</evidence>
<comment type="subcellular location">
    <subcellularLocation>
        <location evidence="2">Cell membrane</location>
        <topology evidence="2">Multi-pass membrane protein</topology>
    </subcellularLocation>
</comment>
<evidence type="ECO:0000256" key="4">
    <source>
        <dbReference type="ARBA" id="ARBA00005189"/>
    </source>
</evidence>
<dbReference type="InterPro" id="IPR000374">
    <property type="entry name" value="PC_trans"/>
</dbReference>
<name>A0A2N9LD21_9BACT</name>
<keyword evidence="14" id="KW-0443">Lipid metabolism</keyword>
<evidence type="ECO:0000256" key="1">
    <source>
        <dbReference type="ARBA" id="ARBA00001698"/>
    </source>
</evidence>
<dbReference type="PANTHER" id="PTHR46382">
    <property type="entry name" value="PHOSPHATIDATE CYTIDYLYLTRANSFERASE"/>
    <property type="match status" value="1"/>
</dbReference>
<comment type="pathway">
    <text evidence="3 18">Phospholipid metabolism; CDP-diacylglycerol biosynthesis; CDP-diacylglycerol from sn-glycerol 3-phosphate: step 3/3.</text>
</comment>
<keyword evidence="12 18" id="KW-0548">Nucleotidyltransferase</keyword>